<keyword evidence="1" id="KW-0732">Signal</keyword>
<dbReference type="RefSeq" id="WP_007211241.1">
    <property type="nucleotide sequence ID" value="NZ_EQ973490.1"/>
</dbReference>
<dbReference type="EMBL" id="ACCH01000148">
    <property type="protein sequence ID" value="EEF90501.1"/>
    <property type="molecule type" value="Genomic_DNA"/>
</dbReference>
<dbReference type="HOGENOM" id="CLU_768696_0_0_10"/>
<evidence type="ECO:0000256" key="1">
    <source>
        <dbReference type="SAM" id="SignalP"/>
    </source>
</evidence>
<name>E2NC59_9BACE</name>
<evidence type="ECO:0000313" key="3">
    <source>
        <dbReference type="Proteomes" id="UP000003711"/>
    </source>
</evidence>
<proteinExistence type="predicted"/>
<feature type="signal peptide" evidence="1">
    <location>
        <begin position="1"/>
        <end position="18"/>
    </location>
</feature>
<dbReference type="AlphaFoldDB" id="E2NC59"/>
<feature type="chain" id="PRO_5003161545" description="DUF1566 domain-containing protein" evidence="1">
    <location>
        <begin position="19"/>
        <end position="360"/>
    </location>
</feature>
<dbReference type="PROSITE" id="PS51257">
    <property type="entry name" value="PROKAR_LIPOPROTEIN"/>
    <property type="match status" value="1"/>
</dbReference>
<organism evidence="2 3">
    <name type="scientific">Bacteroides cellulosilyticus DSM 14838</name>
    <dbReference type="NCBI Taxonomy" id="537012"/>
    <lineage>
        <taxon>Bacteria</taxon>
        <taxon>Pseudomonadati</taxon>
        <taxon>Bacteroidota</taxon>
        <taxon>Bacteroidia</taxon>
        <taxon>Bacteroidales</taxon>
        <taxon>Bacteroidaceae</taxon>
        <taxon>Bacteroides</taxon>
    </lineage>
</organism>
<sequence length="360" mass="39705">MKSSIKRMSALLTMMAVAILTFTFSGCSDDDDPVTEVTYTYGFSNMSASHPDFLEEMSKIEKGFQSALGITGKPFTKKGSIEECDKQVYEACQRAFDSLKGEAWQGDYTFQVTNVGTGKVVCTAIFSADDENLTISTIGNKAMEDADTGDFYFSDGSFADKSTELASWQKAACIGVVLKKGRDDSGDLVDNGNYTLKDGTTPMQKVHGYVLALRDANGGCQWGKLWTEVGCDRNQTTGFNGYSSTQTIVAFNKDKNWNLSDAFPAVYHAVNYETVCPAPSQTSGWFLPSGGQCQYWLENRDVILRSIQNAGGDGWKDWYCSSSEMSDSPERNAYYLSMRYGYMDDDLKDFSCAVRACLAF</sequence>
<reference evidence="2 3" key="2">
    <citation type="submission" date="2009-01" db="EMBL/GenBank/DDBJ databases">
        <title>Draft genome sequence of Bacteroides cellulosilyticus (DSM 14838).</title>
        <authorList>
            <person name="Sudarsanam P."/>
            <person name="Ley R."/>
            <person name="Guruge J."/>
            <person name="Turnbaugh P.J."/>
            <person name="Mahowald M."/>
            <person name="Liep D."/>
            <person name="Gordon J."/>
        </authorList>
    </citation>
    <scope>NUCLEOTIDE SEQUENCE [LARGE SCALE GENOMIC DNA]</scope>
    <source>
        <strain evidence="2 3">DSM 14838</strain>
    </source>
</reference>
<evidence type="ECO:0000313" key="2">
    <source>
        <dbReference type="EMBL" id="EEF90501.1"/>
    </source>
</evidence>
<accession>E2NC59</accession>
<evidence type="ECO:0008006" key="4">
    <source>
        <dbReference type="Google" id="ProtNLM"/>
    </source>
</evidence>
<comment type="caution">
    <text evidence="2">The sequence shown here is derived from an EMBL/GenBank/DDBJ whole genome shotgun (WGS) entry which is preliminary data.</text>
</comment>
<protein>
    <recommendedName>
        <fullName evidence="4">DUF1566 domain-containing protein</fullName>
    </recommendedName>
</protein>
<dbReference type="Proteomes" id="UP000003711">
    <property type="component" value="Unassembled WGS sequence"/>
</dbReference>
<reference evidence="2 3" key="1">
    <citation type="submission" date="2008-12" db="EMBL/GenBank/DDBJ databases">
        <authorList>
            <person name="Fulton L."/>
            <person name="Clifton S."/>
            <person name="Fulton B."/>
            <person name="Xu J."/>
            <person name="Minx P."/>
            <person name="Pepin K.H."/>
            <person name="Johnson M."/>
            <person name="Bhonagiri V."/>
            <person name="Nash W.E."/>
            <person name="Mardis E.R."/>
            <person name="Wilson R.K."/>
        </authorList>
    </citation>
    <scope>NUCLEOTIDE SEQUENCE [LARGE SCALE GENOMIC DNA]</scope>
    <source>
        <strain evidence="2 3">DSM 14838</strain>
    </source>
</reference>
<gene>
    <name evidence="2" type="ORF">BACCELL_01866</name>
</gene>